<name>A0ABV0MPJ9_9TELE</name>
<organism evidence="2 3">
    <name type="scientific">Goodea atripinnis</name>
    <dbReference type="NCBI Taxonomy" id="208336"/>
    <lineage>
        <taxon>Eukaryota</taxon>
        <taxon>Metazoa</taxon>
        <taxon>Chordata</taxon>
        <taxon>Craniata</taxon>
        <taxon>Vertebrata</taxon>
        <taxon>Euteleostomi</taxon>
        <taxon>Actinopterygii</taxon>
        <taxon>Neopterygii</taxon>
        <taxon>Teleostei</taxon>
        <taxon>Neoteleostei</taxon>
        <taxon>Acanthomorphata</taxon>
        <taxon>Ovalentaria</taxon>
        <taxon>Atherinomorphae</taxon>
        <taxon>Cyprinodontiformes</taxon>
        <taxon>Goodeidae</taxon>
        <taxon>Goodea</taxon>
    </lineage>
</organism>
<protein>
    <submittedName>
        <fullName evidence="2">Uncharacterized protein</fullName>
    </submittedName>
</protein>
<evidence type="ECO:0000313" key="2">
    <source>
        <dbReference type="EMBL" id="MEQ2161033.1"/>
    </source>
</evidence>
<dbReference type="Proteomes" id="UP001476798">
    <property type="component" value="Unassembled WGS sequence"/>
</dbReference>
<comment type="caution">
    <text evidence="2">The sequence shown here is derived from an EMBL/GenBank/DDBJ whole genome shotgun (WGS) entry which is preliminary data.</text>
</comment>
<evidence type="ECO:0000313" key="3">
    <source>
        <dbReference type="Proteomes" id="UP001476798"/>
    </source>
</evidence>
<gene>
    <name evidence="2" type="ORF">GOODEAATRI_005508</name>
</gene>
<dbReference type="EMBL" id="JAHRIO010010248">
    <property type="protein sequence ID" value="MEQ2161033.1"/>
    <property type="molecule type" value="Genomic_DNA"/>
</dbReference>
<reference evidence="2 3" key="1">
    <citation type="submission" date="2021-06" db="EMBL/GenBank/DDBJ databases">
        <authorList>
            <person name="Palmer J.M."/>
        </authorList>
    </citation>
    <scope>NUCLEOTIDE SEQUENCE [LARGE SCALE GENOMIC DNA]</scope>
    <source>
        <strain evidence="2 3">GA_2019</strain>
        <tissue evidence="2">Muscle</tissue>
    </source>
</reference>
<accession>A0ABV0MPJ9</accession>
<feature type="compositionally biased region" description="Basic and acidic residues" evidence="1">
    <location>
        <begin position="49"/>
        <end position="65"/>
    </location>
</feature>
<feature type="region of interest" description="Disordered" evidence="1">
    <location>
        <begin position="1"/>
        <end position="25"/>
    </location>
</feature>
<evidence type="ECO:0000256" key="1">
    <source>
        <dbReference type="SAM" id="MobiDB-lite"/>
    </source>
</evidence>
<sequence length="129" mass="13582">MLVDGGNDGSMFGKPARKSSCIGDSSNWSRELGTLGALMNNGEQAGKGGGEKHRDGDRRRRERGSDVPLTGGGVPPLDLPWLAALAVALSPPPLPASLSFSPCFPPFFIPFSSCYILPAIATLFSEHII</sequence>
<keyword evidence="3" id="KW-1185">Reference proteome</keyword>
<feature type="region of interest" description="Disordered" evidence="1">
    <location>
        <begin position="39"/>
        <end position="75"/>
    </location>
</feature>
<proteinExistence type="predicted"/>